<dbReference type="InterPro" id="IPR012336">
    <property type="entry name" value="Thioredoxin-like_fold"/>
</dbReference>
<evidence type="ECO:0000313" key="2">
    <source>
        <dbReference type="EMBL" id="MBU9721876.1"/>
    </source>
</evidence>
<dbReference type="Pfam" id="PF13192">
    <property type="entry name" value="Thioredoxin_3"/>
    <property type="match status" value="1"/>
</dbReference>
<reference evidence="2 3" key="1">
    <citation type="submission" date="2021-06" db="EMBL/GenBank/DDBJ databases">
        <title>Bacillus sp. RD4P76, an endophyte from a halophyte.</title>
        <authorList>
            <person name="Sun J.-Q."/>
        </authorList>
    </citation>
    <scope>NUCLEOTIDE SEQUENCE [LARGE SCALE GENOMIC DNA]</scope>
    <source>
        <strain evidence="2 3">JCM 17098</strain>
    </source>
</reference>
<keyword evidence="3" id="KW-1185">Reference proteome</keyword>
<proteinExistence type="predicted"/>
<gene>
    <name evidence="2" type="ORF">KS407_10565</name>
</gene>
<accession>A0ABS6JUU7</accession>
<sequence length="82" mass="9248">MDVKLFINDNINGKIVEKRLMEVVTDLGIEAHVEILHNHSSDVDGIFYTPTLIVNNQVISSGKVLSKEEMSSFFVNPVTFIR</sequence>
<evidence type="ECO:0000259" key="1">
    <source>
        <dbReference type="Pfam" id="PF13192"/>
    </source>
</evidence>
<comment type="caution">
    <text evidence="2">The sequence shown here is derived from an EMBL/GenBank/DDBJ whole genome shotgun (WGS) entry which is preliminary data.</text>
</comment>
<evidence type="ECO:0000313" key="3">
    <source>
        <dbReference type="Proteomes" id="UP000790580"/>
    </source>
</evidence>
<dbReference type="RefSeq" id="WP_088076049.1">
    <property type="nucleotide sequence ID" value="NZ_JAHQCR010000045.1"/>
</dbReference>
<dbReference type="EMBL" id="JAHQCR010000045">
    <property type="protein sequence ID" value="MBU9721876.1"/>
    <property type="molecule type" value="Genomic_DNA"/>
</dbReference>
<organism evidence="2 3">
    <name type="scientific">Evansella alkalicola</name>
    <dbReference type="NCBI Taxonomy" id="745819"/>
    <lineage>
        <taxon>Bacteria</taxon>
        <taxon>Bacillati</taxon>
        <taxon>Bacillota</taxon>
        <taxon>Bacilli</taxon>
        <taxon>Bacillales</taxon>
        <taxon>Bacillaceae</taxon>
        <taxon>Evansella</taxon>
    </lineage>
</organism>
<name>A0ABS6JUU7_9BACI</name>
<feature type="domain" description="Thioredoxin-like fold" evidence="1">
    <location>
        <begin position="12"/>
        <end position="72"/>
    </location>
</feature>
<dbReference type="Proteomes" id="UP000790580">
    <property type="component" value="Unassembled WGS sequence"/>
</dbReference>
<dbReference type="Gene3D" id="3.40.30.10">
    <property type="entry name" value="Glutaredoxin"/>
    <property type="match status" value="1"/>
</dbReference>
<protein>
    <submittedName>
        <fullName evidence="2">Thioredoxin family protein</fullName>
    </submittedName>
</protein>